<reference evidence="1" key="1">
    <citation type="journal article" date="2021" name="PeerJ">
        <title>Extensive microbial diversity within the chicken gut microbiome revealed by metagenomics and culture.</title>
        <authorList>
            <person name="Gilroy R."/>
            <person name="Ravi A."/>
            <person name="Getino M."/>
            <person name="Pursley I."/>
            <person name="Horton D.L."/>
            <person name="Alikhan N.F."/>
            <person name="Baker D."/>
            <person name="Gharbi K."/>
            <person name="Hall N."/>
            <person name="Watson M."/>
            <person name="Adriaenssens E.M."/>
            <person name="Foster-Nyarko E."/>
            <person name="Jarju S."/>
            <person name="Secka A."/>
            <person name="Antonio M."/>
            <person name="Oren A."/>
            <person name="Chaudhuri R.R."/>
            <person name="La Ragione R."/>
            <person name="Hildebrand F."/>
            <person name="Pallen M.J."/>
        </authorList>
    </citation>
    <scope>NUCLEOTIDE SEQUENCE</scope>
    <source>
        <strain evidence="1">ChiBcec18-1249</strain>
    </source>
</reference>
<dbReference type="PANTHER" id="PTHR42967:SF1">
    <property type="entry name" value="MBL FOLD METALLO-HYDROLASE"/>
    <property type="match status" value="1"/>
</dbReference>
<evidence type="ECO:0000313" key="2">
    <source>
        <dbReference type="Proteomes" id="UP000823824"/>
    </source>
</evidence>
<organism evidence="1 2">
    <name type="scientific">Candidatus Oscillibacter excrementigallinarum</name>
    <dbReference type="NCBI Taxonomy" id="2838716"/>
    <lineage>
        <taxon>Bacteria</taxon>
        <taxon>Bacillati</taxon>
        <taxon>Bacillota</taxon>
        <taxon>Clostridia</taxon>
        <taxon>Eubacteriales</taxon>
        <taxon>Oscillospiraceae</taxon>
        <taxon>Oscillibacter</taxon>
    </lineage>
</organism>
<dbReference type="Gene3D" id="3.60.15.10">
    <property type="entry name" value="Ribonuclease Z/Hydroxyacylglutathione hydrolase-like"/>
    <property type="match status" value="1"/>
</dbReference>
<accession>A0A9D2LH76</accession>
<comment type="caution">
    <text evidence="1">The sequence shown here is derived from an EMBL/GenBank/DDBJ whole genome shotgun (WGS) entry which is preliminary data.</text>
</comment>
<dbReference type="SUPFAM" id="SSF56281">
    <property type="entry name" value="Metallo-hydrolase/oxidoreductase"/>
    <property type="match status" value="1"/>
</dbReference>
<name>A0A9D2LH76_9FIRM</name>
<dbReference type="Proteomes" id="UP000823824">
    <property type="component" value="Unassembled WGS sequence"/>
</dbReference>
<dbReference type="AlphaFoldDB" id="A0A9D2LH76"/>
<dbReference type="EMBL" id="DWZJ01000021">
    <property type="protein sequence ID" value="HJB12597.1"/>
    <property type="molecule type" value="Genomic_DNA"/>
</dbReference>
<sequence>MTVTFLEHSGFLVELPAVTLLFDWWKGDLPPLSEEKNLLVCASHRHPDHFDPKIFSLDDGRREIRFLLGKGIRLTGRNRERWGLSEETAGKCQVLSSGETVSPLPGVAVETLPSTDEGVAFLVTADGQAVFHAGDLNWWHWEGEDPAWNRNMAVDFQRYAEPLRGRRIDLAMLPLDPRLGADGFRGPRYFLELADIRRFLPMHQWGDFSFTEKFLAAYPQFAARTIPVERRGQQFTLE</sequence>
<gene>
    <name evidence="1" type="ORF">H9787_02645</name>
</gene>
<dbReference type="InterPro" id="IPR036866">
    <property type="entry name" value="RibonucZ/Hydroxyglut_hydro"/>
</dbReference>
<dbReference type="PANTHER" id="PTHR42967">
    <property type="entry name" value="METAL DEPENDENT HYDROLASE"/>
    <property type="match status" value="1"/>
</dbReference>
<reference evidence="1" key="2">
    <citation type="submission" date="2021-04" db="EMBL/GenBank/DDBJ databases">
        <authorList>
            <person name="Gilroy R."/>
        </authorList>
    </citation>
    <scope>NUCLEOTIDE SEQUENCE</scope>
    <source>
        <strain evidence="1">ChiBcec18-1249</strain>
    </source>
</reference>
<protein>
    <submittedName>
        <fullName evidence="1">MBL fold metallo-hydrolase</fullName>
    </submittedName>
</protein>
<proteinExistence type="predicted"/>
<dbReference type="Pfam" id="PF13483">
    <property type="entry name" value="Lactamase_B_3"/>
    <property type="match status" value="1"/>
</dbReference>
<evidence type="ECO:0000313" key="1">
    <source>
        <dbReference type="EMBL" id="HJB12597.1"/>
    </source>
</evidence>